<feature type="domain" description="FAD-dependent oxidoreductase 2 FAD-binding" evidence="5">
    <location>
        <begin position="14"/>
        <end position="527"/>
    </location>
</feature>
<evidence type="ECO:0000313" key="6">
    <source>
        <dbReference type="EMBL" id="MDW0113688.1"/>
    </source>
</evidence>
<dbReference type="Pfam" id="PF00890">
    <property type="entry name" value="FAD_binding_2"/>
    <property type="match status" value="1"/>
</dbReference>
<dbReference type="InterPro" id="IPR003953">
    <property type="entry name" value="FAD-dep_OxRdtase_2_FAD-bd"/>
</dbReference>
<dbReference type="SUPFAM" id="SSF51905">
    <property type="entry name" value="FAD/NAD(P)-binding domain"/>
    <property type="match status" value="1"/>
</dbReference>
<keyword evidence="3" id="KW-0274">FAD</keyword>
<organism evidence="6 7">
    <name type="scientific">Sporosarcina saromensis</name>
    <dbReference type="NCBI Taxonomy" id="359365"/>
    <lineage>
        <taxon>Bacteria</taxon>
        <taxon>Bacillati</taxon>
        <taxon>Bacillota</taxon>
        <taxon>Bacilli</taxon>
        <taxon>Bacillales</taxon>
        <taxon>Caryophanaceae</taxon>
        <taxon>Sporosarcina</taxon>
    </lineage>
</organism>
<proteinExistence type="predicted"/>
<evidence type="ECO:0000256" key="2">
    <source>
        <dbReference type="ARBA" id="ARBA00022630"/>
    </source>
</evidence>
<accession>A0ABU4G9Q3</accession>
<dbReference type="SUPFAM" id="SSF56425">
    <property type="entry name" value="Succinate dehydrogenase/fumarate reductase flavoprotein, catalytic domain"/>
    <property type="match status" value="1"/>
</dbReference>
<reference evidence="6 7" key="1">
    <citation type="submission" date="2023-06" db="EMBL/GenBank/DDBJ databases">
        <title>Sporosarcina sp. nov., isolated from Korean traditional fermented seafood 'Jeotgal'.</title>
        <authorList>
            <person name="Yang A.I."/>
            <person name="Shin N.-R."/>
        </authorList>
    </citation>
    <scope>NUCLEOTIDE SEQUENCE [LARGE SCALE GENOMIC DNA]</scope>
    <source>
        <strain evidence="6 7">KCTC13119</strain>
    </source>
</reference>
<evidence type="ECO:0000256" key="4">
    <source>
        <dbReference type="ARBA" id="ARBA00023002"/>
    </source>
</evidence>
<name>A0ABU4G9Q3_9BACL</name>
<evidence type="ECO:0000313" key="7">
    <source>
        <dbReference type="Proteomes" id="UP001282284"/>
    </source>
</evidence>
<dbReference type="PANTHER" id="PTHR43400">
    <property type="entry name" value="FUMARATE REDUCTASE"/>
    <property type="match status" value="1"/>
</dbReference>
<sequence>MVIRKNVKWDVETDVIVLGSGGAALTSAILAHDQGAEVLILEKADQIGGTTAFSGGIPWIPNNRYMKELGLGDSHEEAKTYITKLTGGKEPDPELIDVFIENGAKMIDYLHEHTPVKFAVPKGYGDYYADLPGGKQEGRSLDPLPFPLNDLGEWADKIRRNPIFPPLTLAEGGAVDPADIDFNLVATRMENNITTMGRALAGSLFKGVLDRGIPALTKTPGKELVMDDEGAVIGVRAETEEGTDLFIAAKKGVVIASGGFEWNKELVRSFLKGAITHPQSPSYNEGDGLIMAMEAGAALGNMSEAWWSPAYVDPTIEYEGKVYNQIDSQARAMANCIMVNKQAKRFVNEGSTYMDLPKSFYTYDQNSQSHPNDSSVWMIFDQQLKDRTLIVTMAPGEDAPDWVPQAASIRELAEKIQLDPDRLEATVDRYNQHAVNHVDPDFNRGSLHFEKFATGFKGPEAMIGPIEKGPFYAIPVHAGSLGTNGGPRINEHGQVISLRGNVIPGLYAAGNAAMGILGGAYPGAGGTIGPALTFGYLAGKHVGNVESRSIHIEEIVLA</sequence>
<comment type="cofactor">
    <cofactor evidence="1">
        <name>FAD</name>
        <dbReference type="ChEBI" id="CHEBI:57692"/>
    </cofactor>
</comment>
<comment type="caution">
    <text evidence="6">The sequence shown here is derived from an EMBL/GenBank/DDBJ whole genome shotgun (WGS) entry which is preliminary data.</text>
</comment>
<dbReference type="Gene3D" id="3.50.50.60">
    <property type="entry name" value="FAD/NAD(P)-binding domain"/>
    <property type="match status" value="2"/>
</dbReference>
<evidence type="ECO:0000256" key="3">
    <source>
        <dbReference type="ARBA" id="ARBA00022827"/>
    </source>
</evidence>
<dbReference type="InterPro" id="IPR027477">
    <property type="entry name" value="Succ_DH/fumarate_Rdtase_cat_sf"/>
</dbReference>
<dbReference type="Proteomes" id="UP001282284">
    <property type="component" value="Unassembled WGS sequence"/>
</dbReference>
<gene>
    <name evidence="6" type="ORF">QT711_10850</name>
</gene>
<dbReference type="InterPro" id="IPR050315">
    <property type="entry name" value="FAD-oxidoreductase_2"/>
</dbReference>
<dbReference type="PANTHER" id="PTHR43400:SF10">
    <property type="entry name" value="3-OXOSTEROID 1-DEHYDROGENASE"/>
    <property type="match status" value="1"/>
</dbReference>
<dbReference type="EMBL" id="JAUBDI010000009">
    <property type="protein sequence ID" value="MDW0113688.1"/>
    <property type="molecule type" value="Genomic_DNA"/>
</dbReference>
<evidence type="ECO:0000259" key="5">
    <source>
        <dbReference type="Pfam" id="PF00890"/>
    </source>
</evidence>
<dbReference type="InterPro" id="IPR036188">
    <property type="entry name" value="FAD/NAD-bd_sf"/>
</dbReference>
<dbReference type="RefSeq" id="WP_317944187.1">
    <property type="nucleotide sequence ID" value="NZ_JAUBDI010000009.1"/>
</dbReference>
<keyword evidence="2" id="KW-0285">Flavoprotein</keyword>
<keyword evidence="7" id="KW-1185">Reference proteome</keyword>
<protein>
    <submittedName>
        <fullName evidence="6">FAD-binding protein</fullName>
    </submittedName>
</protein>
<keyword evidence="4" id="KW-0560">Oxidoreductase</keyword>
<evidence type="ECO:0000256" key="1">
    <source>
        <dbReference type="ARBA" id="ARBA00001974"/>
    </source>
</evidence>